<dbReference type="InterPro" id="IPR016084">
    <property type="entry name" value="Haem_Oase-like_multi-hlx"/>
</dbReference>
<protein>
    <recommendedName>
        <fullName evidence="2">Aminopyrimidine aminohydrolase</fullName>
        <ecNumber evidence="2">3.5.99.2</ecNumber>
    </recommendedName>
</protein>
<comment type="caution">
    <text evidence="4">The sequence shown here is derived from an EMBL/GenBank/DDBJ whole genome shotgun (WGS) entry which is preliminary data.</text>
</comment>
<gene>
    <name evidence="4" type="ORF">Aglo03_15040</name>
</gene>
<keyword evidence="5" id="KW-1185">Reference proteome</keyword>
<dbReference type="NCBIfam" id="TIGR04306">
    <property type="entry name" value="salvage_TenA"/>
    <property type="match status" value="1"/>
</dbReference>
<dbReference type="Gene3D" id="1.20.910.10">
    <property type="entry name" value="Heme oxygenase-like"/>
    <property type="match status" value="1"/>
</dbReference>
<dbReference type="InterPro" id="IPR050967">
    <property type="entry name" value="Thiamine_Salvage_TenA"/>
</dbReference>
<dbReference type="RefSeq" id="WP_285609072.1">
    <property type="nucleotide sequence ID" value="NZ_BSSD01000002.1"/>
</dbReference>
<dbReference type="Pfam" id="PF03070">
    <property type="entry name" value="TENA_THI-4"/>
    <property type="match status" value="1"/>
</dbReference>
<comment type="pathway">
    <text evidence="1 2">Cofactor biosynthesis; thiamine diphosphate biosynthesis.</text>
</comment>
<evidence type="ECO:0000313" key="5">
    <source>
        <dbReference type="Proteomes" id="UP001165042"/>
    </source>
</evidence>
<keyword evidence="2" id="KW-0378">Hydrolase</keyword>
<keyword evidence="2" id="KW-0784">Thiamine biosynthesis</keyword>
<dbReference type="GO" id="GO:0009228">
    <property type="term" value="P:thiamine biosynthetic process"/>
    <property type="evidence" value="ECO:0007669"/>
    <property type="project" value="UniProtKB-KW"/>
</dbReference>
<dbReference type="PANTHER" id="PTHR43198:SF2">
    <property type="entry name" value="SI:CH1073-67J19.1-RELATED"/>
    <property type="match status" value="1"/>
</dbReference>
<dbReference type="AlphaFoldDB" id="A0A9W6QLV8"/>
<comment type="catalytic activity">
    <reaction evidence="2">
        <text>4-amino-5-aminomethyl-2-methylpyrimidine + H2O = 4-amino-5-hydroxymethyl-2-methylpyrimidine + NH4(+)</text>
        <dbReference type="Rhea" id="RHEA:31799"/>
        <dbReference type="ChEBI" id="CHEBI:15377"/>
        <dbReference type="ChEBI" id="CHEBI:16892"/>
        <dbReference type="ChEBI" id="CHEBI:28938"/>
        <dbReference type="ChEBI" id="CHEBI:63416"/>
        <dbReference type="EC" id="3.5.99.2"/>
    </reaction>
</comment>
<evidence type="ECO:0000259" key="3">
    <source>
        <dbReference type="Pfam" id="PF03070"/>
    </source>
</evidence>
<dbReference type="EC" id="3.5.99.2" evidence="2"/>
<dbReference type="GO" id="GO:0050334">
    <property type="term" value="F:thiaminase activity"/>
    <property type="evidence" value="ECO:0007669"/>
    <property type="project" value="UniProtKB-EC"/>
</dbReference>
<comment type="function">
    <text evidence="2">Catalyzes an amino-pyrimidine hydrolysis reaction at the C5' of the pyrimidine moiety of thiamine compounds, a reaction that is part of a thiamine salvage pathway.</text>
</comment>
<feature type="domain" description="Thiaminase-2/PQQC" evidence="3">
    <location>
        <begin position="12"/>
        <end position="217"/>
    </location>
</feature>
<dbReference type="CDD" id="cd19365">
    <property type="entry name" value="TenA_C-like"/>
    <property type="match status" value="1"/>
</dbReference>
<proteinExistence type="inferred from homology"/>
<evidence type="ECO:0000256" key="2">
    <source>
        <dbReference type="RuleBase" id="RU363093"/>
    </source>
</evidence>
<evidence type="ECO:0000313" key="4">
    <source>
        <dbReference type="EMBL" id="GLW90688.1"/>
    </source>
</evidence>
<dbReference type="GO" id="GO:0005829">
    <property type="term" value="C:cytosol"/>
    <property type="evidence" value="ECO:0007669"/>
    <property type="project" value="TreeGrafter"/>
</dbReference>
<dbReference type="InterPro" id="IPR004305">
    <property type="entry name" value="Thiaminase-2/PQQC"/>
</dbReference>
<dbReference type="InterPro" id="IPR027574">
    <property type="entry name" value="Thiaminase_II"/>
</dbReference>
<organism evidence="4 5">
    <name type="scientific">Actinokineospora globicatena</name>
    <dbReference type="NCBI Taxonomy" id="103729"/>
    <lineage>
        <taxon>Bacteria</taxon>
        <taxon>Bacillati</taxon>
        <taxon>Actinomycetota</taxon>
        <taxon>Actinomycetes</taxon>
        <taxon>Pseudonocardiales</taxon>
        <taxon>Pseudonocardiaceae</taxon>
        <taxon>Actinokineospora</taxon>
    </lineage>
</organism>
<sequence>MTDGDRFVAALWSDIEDIYAAILAHPFITGLGDGTLPRPAFRHFITQDAHYLREYARVLTLCATKATHDDDVTMFASHSANAVTAEQTLHAWLLTELGTTAEEASAEPVMPTTLAYTNYLLASAYRGSYAEAVGAVLPCYWLYARVGTHLRAVGSPDPLYARWIEAYADPDFQEATNQILTTTTRIAWESTPGTQLLIRTRAHTAARYEYLFWNAAWHQEQWPI</sequence>
<dbReference type="Proteomes" id="UP001165042">
    <property type="component" value="Unassembled WGS sequence"/>
</dbReference>
<dbReference type="PANTHER" id="PTHR43198">
    <property type="entry name" value="BIFUNCTIONAL TH2 PROTEIN"/>
    <property type="match status" value="1"/>
</dbReference>
<evidence type="ECO:0000256" key="1">
    <source>
        <dbReference type="ARBA" id="ARBA00004948"/>
    </source>
</evidence>
<name>A0A9W6QLV8_9PSEU</name>
<reference evidence="4" key="1">
    <citation type="submission" date="2023-02" db="EMBL/GenBank/DDBJ databases">
        <title>Actinokineospora globicatena NBRC 15670.</title>
        <authorList>
            <person name="Ichikawa N."/>
            <person name="Sato H."/>
            <person name="Tonouchi N."/>
        </authorList>
    </citation>
    <scope>NUCLEOTIDE SEQUENCE</scope>
    <source>
        <strain evidence="4">NBRC 15670</strain>
    </source>
</reference>
<dbReference type="EMBL" id="BSSD01000002">
    <property type="protein sequence ID" value="GLW90688.1"/>
    <property type="molecule type" value="Genomic_DNA"/>
</dbReference>
<accession>A0A9W6QLV8</accession>
<comment type="catalytic activity">
    <reaction evidence="2">
        <text>thiamine + H2O = 5-(2-hydroxyethyl)-4-methylthiazole + 4-amino-5-hydroxymethyl-2-methylpyrimidine + H(+)</text>
        <dbReference type="Rhea" id="RHEA:17509"/>
        <dbReference type="ChEBI" id="CHEBI:15377"/>
        <dbReference type="ChEBI" id="CHEBI:15378"/>
        <dbReference type="ChEBI" id="CHEBI:16892"/>
        <dbReference type="ChEBI" id="CHEBI:17957"/>
        <dbReference type="ChEBI" id="CHEBI:18385"/>
        <dbReference type="EC" id="3.5.99.2"/>
    </reaction>
</comment>
<dbReference type="SUPFAM" id="SSF48613">
    <property type="entry name" value="Heme oxygenase-like"/>
    <property type="match status" value="1"/>
</dbReference>
<comment type="similarity">
    <text evidence="2">Belongs to the TenA family.</text>
</comment>